<dbReference type="GO" id="GO:0016020">
    <property type="term" value="C:membrane"/>
    <property type="evidence" value="ECO:0007669"/>
    <property type="project" value="UniProtKB-SubCell"/>
</dbReference>
<feature type="transmembrane region" description="Helical" evidence="6">
    <location>
        <begin position="1274"/>
        <end position="1295"/>
    </location>
</feature>
<feature type="transmembrane region" description="Helical" evidence="6">
    <location>
        <begin position="53"/>
        <end position="77"/>
    </location>
</feature>
<feature type="region of interest" description="Disordered" evidence="7">
    <location>
        <begin position="1159"/>
        <end position="1235"/>
    </location>
</feature>
<evidence type="ECO:0000313" key="12">
    <source>
        <dbReference type="Proteomes" id="UP000596660"/>
    </source>
</evidence>
<dbReference type="InterPro" id="IPR054722">
    <property type="entry name" value="PolX-like_BBD"/>
</dbReference>
<reference evidence="11" key="2">
    <citation type="submission" date="2021-03" db="UniProtKB">
        <authorList>
            <consortium name="EnsemblPlants"/>
        </authorList>
    </citation>
    <scope>IDENTIFICATION</scope>
</reference>
<feature type="transmembrane region" description="Helical" evidence="6">
    <location>
        <begin position="133"/>
        <end position="156"/>
    </location>
</feature>
<dbReference type="CDD" id="cd13132">
    <property type="entry name" value="MATE_eukaryotic"/>
    <property type="match status" value="1"/>
</dbReference>
<feature type="compositionally biased region" description="Basic and acidic residues" evidence="7">
    <location>
        <begin position="1212"/>
        <end position="1222"/>
    </location>
</feature>
<evidence type="ECO:0000259" key="9">
    <source>
        <dbReference type="Pfam" id="PF22936"/>
    </source>
</evidence>
<evidence type="ECO:0000256" key="7">
    <source>
        <dbReference type="SAM" id="MobiDB-lite"/>
    </source>
</evidence>
<dbReference type="GO" id="GO:1990961">
    <property type="term" value="P:xenobiotic detoxification by transmembrane export across the plasma membrane"/>
    <property type="evidence" value="ECO:0007669"/>
    <property type="project" value="InterPro"/>
</dbReference>
<dbReference type="Proteomes" id="UP000596660">
    <property type="component" value="Unplaced"/>
</dbReference>
<feature type="compositionally biased region" description="Low complexity" evidence="7">
    <location>
        <begin position="696"/>
        <end position="708"/>
    </location>
</feature>
<keyword evidence="12" id="KW-1185">Reference proteome</keyword>
<feature type="domain" description="GAG-pre-integrase" evidence="8">
    <location>
        <begin position="907"/>
        <end position="970"/>
    </location>
</feature>
<feature type="transmembrane region" description="Helical" evidence="6">
    <location>
        <begin position="1301"/>
        <end position="1322"/>
    </location>
</feature>
<feature type="transmembrane region" description="Helical" evidence="6">
    <location>
        <begin position="197"/>
        <end position="220"/>
    </location>
</feature>
<feature type="compositionally biased region" description="Basic and acidic residues" evidence="7">
    <location>
        <begin position="636"/>
        <end position="651"/>
    </location>
</feature>
<evidence type="ECO:0000256" key="5">
    <source>
        <dbReference type="ARBA" id="ARBA00023136"/>
    </source>
</evidence>
<evidence type="ECO:0000256" key="1">
    <source>
        <dbReference type="ARBA" id="ARBA00004141"/>
    </source>
</evidence>
<feature type="domain" description="Retroviral polymerase SH3-like" evidence="10">
    <location>
        <begin position="1039"/>
        <end position="1097"/>
    </location>
</feature>
<feature type="transmembrane region" description="Helical" evidence="6">
    <location>
        <begin position="346"/>
        <end position="371"/>
    </location>
</feature>
<dbReference type="GO" id="GO:0042910">
    <property type="term" value="F:xenobiotic transmembrane transporter activity"/>
    <property type="evidence" value="ECO:0007669"/>
    <property type="project" value="InterPro"/>
</dbReference>
<feature type="transmembrane region" description="Helical" evidence="6">
    <location>
        <begin position="273"/>
        <end position="301"/>
    </location>
</feature>
<dbReference type="Pfam" id="PF01554">
    <property type="entry name" value="MatE"/>
    <property type="match status" value="2"/>
</dbReference>
<name>A0A803KPJ3_CHEQI</name>
<reference evidence="11" key="1">
    <citation type="journal article" date="2017" name="Nature">
        <title>The genome of Chenopodium quinoa.</title>
        <authorList>
            <person name="Jarvis D.E."/>
            <person name="Ho Y.S."/>
            <person name="Lightfoot D.J."/>
            <person name="Schmoeckel S.M."/>
            <person name="Li B."/>
            <person name="Borm T.J.A."/>
            <person name="Ohyanagi H."/>
            <person name="Mineta K."/>
            <person name="Michell C.T."/>
            <person name="Saber N."/>
            <person name="Kharbatia N.M."/>
            <person name="Rupper R.R."/>
            <person name="Sharp A.R."/>
            <person name="Dally N."/>
            <person name="Boughton B.A."/>
            <person name="Woo Y.H."/>
            <person name="Gao G."/>
            <person name="Schijlen E.G.W.M."/>
            <person name="Guo X."/>
            <person name="Momin A.A."/>
            <person name="Negrao S."/>
            <person name="Al-Babili S."/>
            <person name="Gehring C."/>
            <person name="Roessner U."/>
            <person name="Jung C."/>
            <person name="Murphy K."/>
            <person name="Arold S.T."/>
            <person name="Gojobori T."/>
            <person name="van der Linden C.G."/>
            <person name="van Loo E.N."/>
            <person name="Jellen E.N."/>
            <person name="Maughan P.J."/>
            <person name="Tester M."/>
        </authorList>
    </citation>
    <scope>NUCLEOTIDE SEQUENCE [LARGE SCALE GENOMIC DNA]</scope>
    <source>
        <strain evidence="11">cv. PI 614886</strain>
    </source>
</reference>
<dbReference type="GO" id="GO:0015297">
    <property type="term" value="F:antiporter activity"/>
    <property type="evidence" value="ECO:0007669"/>
    <property type="project" value="InterPro"/>
</dbReference>
<dbReference type="InterPro" id="IPR025724">
    <property type="entry name" value="GAG-pre-integrase_dom"/>
</dbReference>
<proteinExistence type="inferred from homology"/>
<feature type="region of interest" description="Disordered" evidence="7">
    <location>
        <begin position="681"/>
        <end position="708"/>
    </location>
</feature>
<comment type="similarity">
    <text evidence="2 6">Belongs to the multi antimicrobial extrusion (MATE) (TC 2.A.66.1) family.</text>
</comment>
<dbReference type="PANTHER" id="PTHR11206">
    <property type="entry name" value="MULTIDRUG RESISTANCE PROTEIN"/>
    <property type="match status" value="1"/>
</dbReference>
<dbReference type="NCBIfam" id="TIGR00797">
    <property type="entry name" value="matE"/>
    <property type="match status" value="1"/>
</dbReference>
<evidence type="ECO:0000256" key="6">
    <source>
        <dbReference type="RuleBase" id="RU004914"/>
    </source>
</evidence>
<dbReference type="Gramene" id="AUR62000949-RA">
    <property type="protein sequence ID" value="AUR62000949-RA:cds"/>
    <property type="gene ID" value="AUR62000949"/>
</dbReference>
<dbReference type="InterPro" id="IPR045069">
    <property type="entry name" value="MATE_euk"/>
</dbReference>
<keyword evidence="4 6" id="KW-1133">Transmembrane helix</keyword>
<comment type="subcellular location">
    <subcellularLocation>
        <location evidence="1">Membrane</location>
        <topology evidence="1">Multi-pass membrane protein</topology>
    </subcellularLocation>
</comment>
<accession>A0A803KPJ3</accession>
<dbReference type="Pfam" id="PF13976">
    <property type="entry name" value="gag_pre-integrs"/>
    <property type="match status" value="1"/>
</dbReference>
<feature type="transmembrane region" description="Helical" evidence="6">
    <location>
        <begin position="232"/>
        <end position="252"/>
    </location>
</feature>
<evidence type="ECO:0000256" key="3">
    <source>
        <dbReference type="ARBA" id="ARBA00022692"/>
    </source>
</evidence>
<evidence type="ECO:0000259" key="8">
    <source>
        <dbReference type="Pfam" id="PF13976"/>
    </source>
</evidence>
<keyword evidence="5 6" id="KW-0472">Membrane</keyword>
<evidence type="ECO:0000313" key="11">
    <source>
        <dbReference type="EnsemblPlants" id="AUR62000949-RA:cds"/>
    </source>
</evidence>
<feature type="transmembrane region" description="Helical" evidence="6">
    <location>
        <begin position="83"/>
        <end position="103"/>
    </location>
</feature>
<organism evidence="11 12">
    <name type="scientific">Chenopodium quinoa</name>
    <name type="common">Quinoa</name>
    <dbReference type="NCBI Taxonomy" id="63459"/>
    <lineage>
        <taxon>Eukaryota</taxon>
        <taxon>Viridiplantae</taxon>
        <taxon>Streptophyta</taxon>
        <taxon>Embryophyta</taxon>
        <taxon>Tracheophyta</taxon>
        <taxon>Spermatophyta</taxon>
        <taxon>Magnoliopsida</taxon>
        <taxon>eudicotyledons</taxon>
        <taxon>Gunneridae</taxon>
        <taxon>Pentapetalae</taxon>
        <taxon>Caryophyllales</taxon>
        <taxon>Chenopodiaceae</taxon>
        <taxon>Chenopodioideae</taxon>
        <taxon>Atripliceae</taxon>
        <taxon>Chenopodium</taxon>
    </lineage>
</organism>
<evidence type="ECO:0000256" key="4">
    <source>
        <dbReference type="ARBA" id="ARBA00022989"/>
    </source>
</evidence>
<feature type="domain" description="Retrovirus-related Pol polyprotein from transposon TNT 1-94-like beta-barrel" evidence="9">
    <location>
        <begin position="802"/>
        <end position="875"/>
    </location>
</feature>
<dbReference type="InterPro" id="IPR057670">
    <property type="entry name" value="SH3_retrovirus"/>
</dbReference>
<keyword evidence="3 6" id="KW-0812">Transmembrane</keyword>
<feature type="compositionally biased region" description="Low complexity" evidence="7">
    <location>
        <begin position="612"/>
        <end position="631"/>
    </location>
</feature>
<evidence type="ECO:0000259" key="10">
    <source>
        <dbReference type="Pfam" id="PF25597"/>
    </source>
</evidence>
<dbReference type="Pfam" id="PF22936">
    <property type="entry name" value="Pol_BBD"/>
    <property type="match status" value="1"/>
</dbReference>
<dbReference type="Pfam" id="PF25597">
    <property type="entry name" value="SH3_retrovirus"/>
    <property type="match status" value="1"/>
</dbReference>
<feature type="transmembrane region" description="Helical" evidence="6">
    <location>
        <begin position="313"/>
        <end position="334"/>
    </location>
</feature>
<evidence type="ECO:0000256" key="2">
    <source>
        <dbReference type="ARBA" id="ARBA00010199"/>
    </source>
</evidence>
<sequence length="1343" mass="149047">MNQDLETPLISNEVQENNNANNVIFDGPNINSKSSESLLLRKNEILSEVKKQLVLAGPLMAVNFLLFSLQVVSVMFVGHLGELPLSGASVATSFASVTGFSLLRGMAYALDTFCGQSYGAKQYKMLGIHKQRAMVVILCISIPLAIIWGNTGQILAFLGQDEEISTEAGIYAHYMIPSIFAYGLLQCHIGFLQAQNIVVPMMLTTGFTTLLHVVICWFMVFKSGLGNRGAALSNAISYWINVVLLGVYVRVSPACKETWTGFSMDAFHDIPEFLRLAVPSAVMSCLEVWTFEMMVLLAGFLPNPKLETSVLSISLNTCTSIYMLPLGLSGAISTRVSNELGAGRPHLARLAVCVSTLMVGVEGISAAFLLILGHNVWGYCYSTEEEVVKYVGQMMLLLSVSHFFDGVQSVLSDDQATSSTMETDSKEVVQQPVTMEALMGRLSHITASPPLPEDPEYSRWTQRDSLVRSWIIVNIDPELQNQFLDYPTARDLWKGIETLYGGSKDGLQIFDLTVRANKMQQGIDPVEVYYSKLTTIWKEIDRRVPNPMTSPDDKNTFNRIIQNNRLYQFLAGLDDSLDKDRRDILNREPLPTPEEAFATIRREVARRGIMKSTGTTTPISSSTQSSEIGSGFAAKGRAEKPVFRRENEKSGLKCTHCGGTRHTKDGCFKIIGYPEWWTERKKKGERGSTGKAALSTGEAPATGEGGVTAAAATTATKSGLKENKEEGMKDETLDSYLYDYKNQESIPLKNSFQPICVEPKTVDLDQQIEHVDLEQKFSEPTHSNSHKKSVGLMFKPNKNNRWIFDCGATDTMTFDINDLEKIHTPKKDHIQTANGEVIKTKGSGVVKISDNIKLPNCLFIPDLSHKLLSIIQSTKDLNCTVLMNSRGCTVEDSRIGKIIGHGIEEGGLYYVTRMPQHGKAALVRGTVEQQLWTWHRRLGHPSLGYLKKLFPSLSSSNFVFDCEACIVAKSHKHFYPSSASRTDKPFILIHSDPEAISTANYLTNRLPTKSLHFSTPLDTLKNHVSVPTAHSLPPRVFGCVVYVHLPKRNRNKLEPRAVKCVFVGYGTNQKGYRCYDPVANRLYTTMDCDFVETEFYYHHLRSQGESPSEDLSWLVYPELNVPDPKEQVGDTAEATDNTIQLDLPNTMPTNPNEIEVCAPESSHISESRSPESTNVPSESENVVPGAREDQSLSPEHGRYELPPRSTRGVPPKRYDPEFEAQRSKYPVSKPGEGNLSQGAKSYSAALYSESTPATTEEALRSTARGCGWQKIGAYINLGAYYLLGIPCALLLAFVYHFRGKGLWAGIILALVVQSFFLLLITLRTNWDKEAKKAKDRMCNLTVN</sequence>
<protein>
    <recommendedName>
        <fullName evidence="6">Protein DETOXIFICATION</fullName>
    </recommendedName>
    <alternativeName>
        <fullName evidence="6">Multidrug and toxic compound extrusion protein</fullName>
    </alternativeName>
</protein>
<dbReference type="InterPro" id="IPR002528">
    <property type="entry name" value="MATE_fam"/>
</dbReference>
<dbReference type="EnsemblPlants" id="AUR62000949-RA">
    <property type="protein sequence ID" value="AUR62000949-RA:cds"/>
    <property type="gene ID" value="AUR62000949"/>
</dbReference>
<feature type="region of interest" description="Disordered" evidence="7">
    <location>
        <begin position="611"/>
        <end position="651"/>
    </location>
</feature>
<feature type="transmembrane region" description="Helical" evidence="6">
    <location>
        <begin position="168"/>
        <end position="185"/>
    </location>
</feature>
<feature type="compositionally biased region" description="Basic and acidic residues" evidence="7">
    <location>
        <begin position="1186"/>
        <end position="1201"/>
    </location>
</feature>